<keyword evidence="3" id="KW-1185">Reference proteome</keyword>
<evidence type="ECO:0000256" key="1">
    <source>
        <dbReference type="SAM" id="MobiDB-lite"/>
    </source>
</evidence>
<name>A0ABW5G3M0_9PSEU</name>
<feature type="region of interest" description="Disordered" evidence="1">
    <location>
        <begin position="1"/>
        <end position="61"/>
    </location>
</feature>
<organism evidence="2 3">
    <name type="scientific">Amycolatopsis pigmentata</name>
    <dbReference type="NCBI Taxonomy" id="450801"/>
    <lineage>
        <taxon>Bacteria</taxon>
        <taxon>Bacillati</taxon>
        <taxon>Actinomycetota</taxon>
        <taxon>Actinomycetes</taxon>
        <taxon>Pseudonocardiales</taxon>
        <taxon>Pseudonocardiaceae</taxon>
        <taxon>Amycolatopsis</taxon>
    </lineage>
</organism>
<sequence>MSETAPSADDAEDDVKRKFREALERKQAKARSGAPHENGGAGNTRAHGPAAGKRAFRRKSG</sequence>
<comment type="caution">
    <text evidence="2">The sequence shown here is derived from an EMBL/GenBank/DDBJ whole genome shotgun (WGS) entry which is preliminary data.</text>
</comment>
<dbReference type="EMBL" id="JBHUKR010000011">
    <property type="protein sequence ID" value="MFD2419556.1"/>
    <property type="molecule type" value="Genomic_DNA"/>
</dbReference>
<protein>
    <submittedName>
        <fullName evidence="2">DUF5302 domain-containing protein</fullName>
    </submittedName>
</protein>
<accession>A0ABW5G3M0</accession>
<gene>
    <name evidence="2" type="ORF">ACFSXZ_24820</name>
</gene>
<evidence type="ECO:0000313" key="2">
    <source>
        <dbReference type="EMBL" id="MFD2419556.1"/>
    </source>
</evidence>
<dbReference type="Pfam" id="PF17227">
    <property type="entry name" value="DUF5302"/>
    <property type="match status" value="1"/>
</dbReference>
<reference evidence="3" key="1">
    <citation type="journal article" date="2019" name="Int. J. Syst. Evol. Microbiol.">
        <title>The Global Catalogue of Microorganisms (GCM) 10K type strain sequencing project: providing services to taxonomists for standard genome sequencing and annotation.</title>
        <authorList>
            <consortium name="The Broad Institute Genomics Platform"/>
            <consortium name="The Broad Institute Genome Sequencing Center for Infectious Disease"/>
            <person name="Wu L."/>
            <person name="Ma J."/>
        </authorList>
    </citation>
    <scope>NUCLEOTIDE SEQUENCE [LARGE SCALE GENOMIC DNA]</scope>
    <source>
        <strain evidence="3">CGMCC 4.7645</strain>
    </source>
</reference>
<dbReference type="InterPro" id="IPR035172">
    <property type="entry name" value="DUF5302"/>
</dbReference>
<feature type="compositionally biased region" description="Basic and acidic residues" evidence="1">
    <location>
        <begin position="14"/>
        <end position="27"/>
    </location>
</feature>
<dbReference type="Proteomes" id="UP001597417">
    <property type="component" value="Unassembled WGS sequence"/>
</dbReference>
<evidence type="ECO:0000313" key="3">
    <source>
        <dbReference type="Proteomes" id="UP001597417"/>
    </source>
</evidence>
<dbReference type="RefSeq" id="WP_378267535.1">
    <property type="nucleotide sequence ID" value="NZ_JBHUKR010000011.1"/>
</dbReference>
<proteinExistence type="predicted"/>